<sequence>MDNRLALFDFGPVLTEVVADRLEVEAGVRQRDIGLGNEHGHA</sequence>
<reference evidence="1 2" key="1">
    <citation type="submission" date="2020-08" db="EMBL/GenBank/DDBJ databases">
        <title>Genomic Encyclopedia of Type Strains, Phase IV (KMG-IV): sequencing the most valuable type-strain genomes for metagenomic binning, comparative biology and taxonomic classification.</title>
        <authorList>
            <person name="Goeker M."/>
        </authorList>
    </citation>
    <scope>NUCLEOTIDE SEQUENCE [LARGE SCALE GENOMIC DNA]</scope>
    <source>
        <strain evidence="1 2">DSM 103570</strain>
    </source>
</reference>
<organism evidence="1 2">
    <name type="scientific">Aurantimonas endophytica</name>
    <dbReference type="NCBI Taxonomy" id="1522175"/>
    <lineage>
        <taxon>Bacteria</taxon>
        <taxon>Pseudomonadati</taxon>
        <taxon>Pseudomonadota</taxon>
        <taxon>Alphaproteobacteria</taxon>
        <taxon>Hyphomicrobiales</taxon>
        <taxon>Aurantimonadaceae</taxon>
        <taxon>Aurantimonas</taxon>
    </lineage>
</organism>
<name>A0A7W6MR51_9HYPH</name>
<evidence type="ECO:0000313" key="1">
    <source>
        <dbReference type="EMBL" id="MBB4004740.1"/>
    </source>
</evidence>
<gene>
    <name evidence="1" type="ORF">GGR03_003835</name>
</gene>
<dbReference type="Proteomes" id="UP000588647">
    <property type="component" value="Unassembled WGS sequence"/>
</dbReference>
<dbReference type="EMBL" id="JACIEM010000005">
    <property type="protein sequence ID" value="MBB4004740.1"/>
    <property type="molecule type" value="Genomic_DNA"/>
</dbReference>
<keyword evidence="2" id="KW-1185">Reference proteome</keyword>
<protein>
    <submittedName>
        <fullName evidence="1">Uncharacterized protein</fullName>
    </submittedName>
</protein>
<dbReference type="RefSeq" id="WP_343058917.1">
    <property type="nucleotide sequence ID" value="NZ_JAAAMM010000005.1"/>
</dbReference>
<proteinExistence type="predicted"/>
<comment type="caution">
    <text evidence="1">The sequence shown here is derived from an EMBL/GenBank/DDBJ whole genome shotgun (WGS) entry which is preliminary data.</text>
</comment>
<dbReference type="AlphaFoldDB" id="A0A7W6MR51"/>
<accession>A0A7W6MR51</accession>
<evidence type="ECO:0000313" key="2">
    <source>
        <dbReference type="Proteomes" id="UP000588647"/>
    </source>
</evidence>